<dbReference type="GO" id="GO:0030956">
    <property type="term" value="C:glutamyl-tRNA(Gln) amidotransferase complex"/>
    <property type="evidence" value="ECO:0007669"/>
    <property type="project" value="InterPro"/>
</dbReference>
<reference evidence="9" key="2">
    <citation type="journal article" date="2021" name="PeerJ">
        <title>Extensive microbial diversity within the chicken gut microbiome revealed by metagenomics and culture.</title>
        <authorList>
            <person name="Gilroy R."/>
            <person name="Ravi A."/>
            <person name="Getino M."/>
            <person name="Pursley I."/>
            <person name="Horton D.L."/>
            <person name="Alikhan N.F."/>
            <person name="Baker D."/>
            <person name="Gharbi K."/>
            <person name="Hall N."/>
            <person name="Watson M."/>
            <person name="Adriaenssens E.M."/>
            <person name="Foster-Nyarko E."/>
            <person name="Jarju S."/>
            <person name="Secka A."/>
            <person name="Antonio M."/>
            <person name="Oren A."/>
            <person name="Chaudhuri R.R."/>
            <person name="La Ragione R."/>
            <person name="Hildebrand F."/>
            <person name="Pallen M.J."/>
        </authorList>
    </citation>
    <scope>NUCLEOTIDE SEQUENCE</scope>
    <source>
        <strain evidence="9">CHK136-897</strain>
    </source>
</reference>
<dbReference type="GO" id="GO:0005524">
    <property type="term" value="F:ATP binding"/>
    <property type="evidence" value="ECO:0007669"/>
    <property type="project" value="UniProtKB-KW"/>
</dbReference>
<organism evidence="9 10">
    <name type="scientific">Candidatus Enterousia avicola</name>
    <dbReference type="NCBI Taxonomy" id="2840787"/>
    <lineage>
        <taxon>Bacteria</taxon>
        <taxon>Pseudomonadati</taxon>
        <taxon>Pseudomonadota</taxon>
        <taxon>Alphaproteobacteria</taxon>
        <taxon>Candidatus Enterousia</taxon>
    </lineage>
</organism>
<reference evidence="9" key="1">
    <citation type="submission" date="2020-10" db="EMBL/GenBank/DDBJ databases">
        <authorList>
            <person name="Gilroy R."/>
        </authorList>
    </citation>
    <scope>NUCLEOTIDE SEQUENCE</scope>
    <source>
        <strain evidence="9">CHK136-897</strain>
    </source>
</reference>
<evidence type="ECO:0000313" key="10">
    <source>
        <dbReference type="Proteomes" id="UP000824142"/>
    </source>
</evidence>
<evidence type="ECO:0000256" key="3">
    <source>
        <dbReference type="ARBA" id="ARBA00022598"/>
    </source>
</evidence>
<comment type="caution">
    <text evidence="9">The sequence shown here is derived from an EMBL/GenBank/DDBJ whole genome shotgun (WGS) entry which is preliminary data.</text>
</comment>
<comment type="catalytic activity">
    <reaction evidence="7">
        <text>L-glutamyl-tRNA(Gln) + L-glutamine + ATP + H2O = L-glutaminyl-tRNA(Gln) + L-glutamate + ADP + phosphate + H(+)</text>
        <dbReference type="Rhea" id="RHEA:17521"/>
        <dbReference type="Rhea" id="RHEA-COMP:9681"/>
        <dbReference type="Rhea" id="RHEA-COMP:9684"/>
        <dbReference type="ChEBI" id="CHEBI:15377"/>
        <dbReference type="ChEBI" id="CHEBI:15378"/>
        <dbReference type="ChEBI" id="CHEBI:29985"/>
        <dbReference type="ChEBI" id="CHEBI:30616"/>
        <dbReference type="ChEBI" id="CHEBI:43474"/>
        <dbReference type="ChEBI" id="CHEBI:58359"/>
        <dbReference type="ChEBI" id="CHEBI:78520"/>
        <dbReference type="ChEBI" id="CHEBI:78521"/>
        <dbReference type="ChEBI" id="CHEBI:456216"/>
        <dbReference type="EC" id="6.3.5.7"/>
    </reaction>
</comment>
<keyword evidence="4 7" id="KW-0547">Nucleotide-binding</keyword>
<evidence type="ECO:0000256" key="6">
    <source>
        <dbReference type="ARBA" id="ARBA00022917"/>
    </source>
</evidence>
<dbReference type="GO" id="GO:0050567">
    <property type="term" value="F:glutaminyl-tRNA synthase (glutamine-hydrolyzing) activity"/>
    <property type="evidence" value="ECO:0007669"/>
    <property type="project" value="UniProtKB-UniRule"/>
</dbReference>
<dbReference type="Proteomes" id="UP000824142">
    <property type="component" value="Unassembled WGS sequence"/>
</dbReference>
<dbReference type="EMBL" id="DVNO01000014">
    <property type="protein sequence ID" value="HIU65375.1"/>
    <property type="molecule type" value="Genomic_DNA"/>
</dbReference>
<feature type="active site" description="Acyl-ester intermediate" evidence="7">
    <location>
        <position position="177"/>
    </location>
</feature>
<dbReference type="Pfam" id="PF01425">
    <property type="entry name" value="Amidase"/>
    <property type="match status" value="1"/>
</dbReference>
<comment type="subunit">
    <text evidence="1 7">Heterotrimer of A, B and C subunits.</text>
</comment>
<dbReference type="PANTHER" id="PTHR11895:SF151">
    <property type="entry name" value="GLUTAMYL-TRNA(GLN) AMIDOTRANSFERASE SUBUNIT A"/>
    <property type="match status" value="1"/>
</dbReference>
<comment type="similarity">
    <text evidence="7">Belongs to the amidase family. GatA subfamily.</text>
</comment>
<dbReference type="InterPro" id="IPR023631">
    <property type="entry name" value="Amidase_dom"/>
</dbReference>
<dbReference type="PANTHER" id="PTHR11895">
    <property type="entry name" value="TRANSAMIDASE"/>
    <property type="match status" value="1"/>
</dbReference>
<feature type="active site" description="Charge relay system" evidence="7">
    <location>
        <position position="76"/>
    </location>
</feature>
<protein>
    <recommendedName>
        <fullName evidence="2 7">Glutamyl-tRNA(Gln) amidotransferase subunit A</fullName>
        <shortName evidence="7">Glu-ADT subunit A</shortName>
        <ecNumber evidence="7">6.3.5.7</ecNumber>
    </recommendedName>
</protein>
<accession>A0A9D1SMH0</accession>
<dbReference type="InterPro" id="IPR004412">
    <property type="entry name" value="GatA"/>
</dbReference>
<proteinExistence type="inferred from homology"/>
<dbReference type="InterPro" id="IPR000120">
    <property type="entry name" value="Amidase"/>
</dbReference>
<keyword evidence="3 7" id="KW-0436">Ligase</keyword>
<dbReference type="PIRSF" id="PIRSF001221">
    <property type="entry name" value="Amidase_fungi"/>
    <property type="match status" value="1"/>
</dbReference>
<evidence type="ECO:0000256" key="1">
    <source>
        <dbReference type="ARBA" id="ARBA00011123"/>
    </source>
</evidence>
<dbReference type="SUPFAM" id="SSF75304">
    <property type="entry name" value="Amidase signature (AS) enzymes"/>
    <property type="match status" value="1"/>
</dbReference>
<keyword evidence="5 7" id="KW-0067">ATP-binding</keyword>
<evidence type="ECO:0000259" key="8">
    <source>
        <dbReference type="Pfam" id="PF01425"/>
    </source>
</evidence>
<gene>
    <name evidence="7 9" type="primary">gatA</name>
    <name evidence="9" type="ORF">IAC63_01920</name>
</gene>
<feature type="domain" description="Amidase" evidence="8">
    <location>
        <begin position="22"/>
        <end position="466"/>
    </location>
</feature>
<dbReference type="GO" id="GO:0006412">
    <property type="term" value="P:translation"/>
    <property type="evidence" value="ECO:0007669"/>
    <property type="project" value="UniProtKB-UniRule"/>
</dbReference>
<evidence type="ECO:0000313" key="9">
    <source>
        <dbReference type="EMBL" id="HIU65375.1"/>
    </source>
</evidence>
<evidence type="ECO:0000256" key="5">
    <source>
        <dbReference type="ARBA" id="ARBA00022840"/>
    </source>
</evidence>
<feature type="active site" description="Charge relay system" evidence="7">
    <location>
        <position position="153"/>
    </location>
</feature>
<dbReference type="InterPro" id="IPR036928">
    <property type="entry name" value="AS_sf"/>
</dbReference>
<dbReference type="EC" id="6.3.5.7" evidence="7"/>
<dbReference type="HAMAP" id="MF_00120">
    <property type="entry name" value="GatA"/>
    <property type="match status" value="1"/>
</dbReference>
<dbReference type="AlphaFoldDB" id="A0A9D1SMH0"/>
<keyword evidence="6 7" id="KW-0648">Protein biosynthesis</keyword>
<evidence type="ECO:0000256" key="4">
    <source>
        <dbReference type="ARBA" id="ARBA00022741"/>
    </source>
</evidence>
<comment type="function">
    <text evidence="7">Allows the formation of correctly charged Gln-tRNA(Gln) through the transamidation of misacylated Glu-tRNA(Gln) in organisms which lack glutaminyl-tRNA synthetase. The reaction takes place in the presence of glutamine and ATP through an activated gamma-phospho-Glu-tRNA(Gln).</text>
</comment>
<sequence length="488" mass="52135">MIDLTITEALEKLKSREISATELTKAYLERIEKYGSELNCYITITPGRALADAAASDARYADGNTLPLDGIPIGMKDLFATKGIRTTAASHMLENFIPEYESTVSQNLIDAGTVLLGKTNLDEFAMGTFSKTSYFGAPVNPWQLERKLTAGGSSGGATSAIAGGLAIAGTGTDTGGSIRFPSAVTGLVGMKPTYGLCSRWGCVAFASSLDTPGPIARTVDDAALLLSAMASHDPKDSTSEKAGFHAHTPLEPVLGDGKKLRVGVIKEFADVEISPDMKKLFEARIADLKSIGAEFVEVSIPNILDALAAYYIIAPAEASSNLARYDGMRYGLRVEGNDLIDTYKKTRAAGFGEEVQRRMIVGTAVLSSESYEVYFMQAARVRRMIADSFNKAFEQCDLILCPSSAGTAMPLDSDLTPLEYYALDLFTVAMNLAGIPACSVPAGLAENGLPLGVQVVGKRFDDMRVLQLAKHIEQFAGVDNRPTKIMGK</sequence>
<evidence type="ECO:0000256" key="2">
    <source>
        <dbReference type="ARBA" id="ARBA00014428"/>
    </source>
</evidence>
<dbReference type="NCBIfam" id="TIGR00132">
    <property type="entry name" value="gatA"/>
    <property type="match status" value="1"/>
</dbReference>
<evidence type="ECO:0000256" key="7">
    <source>
        <dbReference type="HAMAP-Rule" id="MF_00120"/>
    </source>
</evidence>
<dbReference type="Gene3D" id="3.90.1300.10">
    <property type="entry name" value="Amidase signature (AS) domain"/>
    <property type="match status" value="1"/>
</dbReference>
<name>A0A9D1SMH0_9PROT</name>